<protein>
    <recommendedName>
        <fullName evidence="3">Rieske domain-containing protein</fullName>
    </recommendedName>
</protein>
<name>A0A402A6S3_9CHLR</name>
<evidence type="ECO:0000313" key="2">
    <source>
        <dbReference type="Proteomes" id="UP000287352"/>
    </source>
</evidence>
<sequence length="50" mass="5639">MKPLGAAIMNDGSYLLCVHRAKPFGTAIMNDGSYLLRVYRDEAVRYGHHE</sequence>
<accession>A0A402A6S3</accession>
<keyword evidence="2" id="KW-1185">Reference proteome</keyword>
<evidence type="ECO:0000313" key="1">
    <source>
        <dbReference type="EMBL" id="GCE14726.1"/>
    </source>
</evidence>
<dbReference type="Proteomes" id="UP000287352">
    <property type="component" value="Unassembled WGS sequence"/>
</dbReference>
<reference evidence="2" key="1">
    <citation type="submission" date="2018-12" db="EMBL/GenBank/DDBJ databases">
        <title>Tengunoibacter tsumagoiensis gen. nov., sp. nov., Dictyobacter kobayashii sp. nov., D. alpinus sp. nov., and D. joshuensis sp. nov. and description of Dictyobacteraceae fam. nov. within the order Ktedonobacterales isolated from Tengu-no-mugimeshi.</title>
        <authorList>
            <person name="Wang C.M."/>
            <person name="Zheng Y."/>
            <person name="Sakai Y."/>
            <person name="Toyoda A."/>
            <person name="Minakuchi Y."/>
            <person name="Abe K."/>
            <person name="Yokota A."/>
            <person name="Yabe S."/>
        </authorList>
    </citation>
    <scope>NUCLEOTIDE SEQUENCE [LARGE SCALE GENOMIC DNA]</scope>
    <source>
        <strain evidence="2">Uno3</strain>
    </source>
</reference>
<gene>
    <name evidence="1" type="ORF">KTT_45850</name>
</gene>
<evidence type="ECO:0008006" key="3">
    <source>
        <dbReference type="Google" id="ProtNLM"/>
    </source>
</evidence>
<proteinExistence type="predicted"/>
<comment type="caution">
    <text evidence="1">The sequence shown here is derived from an EMBL/GenBank/DDBJ whole genome shotgun (WGS) entry which is preliminary data.</text>
</comment>
<dbReference type="AlphaFoldDB" id="A0A402A6S3"/>
<organism evidence="1 2">
    <name type="scientific">Tengunoibacter tsumagoiensis</name>
    <dbReference type="NCBI Taxonomy" id="2014871"/>
    <lineage>
        <taxon>Bacteria</taxon>
        <taxon>Bacillati</taxon>
        <taxon>Chloroflexota</taxon>
        <taxon>Ktedonobacteria</taxon>
        <taxon>Ktedonobacterales</taxon>
        <taxon>Dictyobacteraceae</taxon>
        <taxon>Tengunoibacter</taxon>
    </lineage>
</organism>
<dbReference type="EMBL" id="BIFR01000002">
    <property type="protein sequence ID" value="GCE14726.1"/>
    <property type="molecule type" value="Genomic_DNA"/>
</dbReference>